<reference evidence="1" key="2">
    <citation type="submission" date="2025-08" db="UniProtKB">
        <authorList>
            <consortium name="Ensembl"/>
        </authorList>
    </citation>
    <scope>IDENTIFICATION</scope>
</reference>
<dbReference type="Proteomes" id="UP000291020">
    <property type="component" value="Unassembled WGS sequence"/>
</dbReference>
<proteinExistence type="predicted"/>
<dbReference type="Ensembl" id="ENSGAGT00000019821.1">
    <property type="protein sequence ID" value="ENSGAGP00000017374.1"/>
    <property type="gene ID" value="ENSGAGG00000012927.1"/>
</dbReference>
<dbReference type="AlphaFoldDB" id="A0A452HQQ4"/>
<protein>
    <submittedName>
        <fullName evidence="1">Uncharacterized protein</fullName>
    </submittedName>
</protein>
<sequence length="113" mass="12898">YRSKRGPSLLTHDSLFCLRAFDVGPYQRLSESPSTLYQLDHPCPHLCCNCCFVLFYCILTKKGPQIKINVKPVHINPNLWVSMVQSNIFQVLKSFKLLIIMGSIVAREVQPFG</sequence>
<evidence type="ECO:0000313" key="1">
    <source>
        <dbReference type="Ensembl" id="ENSGAGP00000017374.1"/>
    </source>
</evidence>
<evidence type="ECO:0000313" key="2">
    <source>
        <dbReference type="Proteomes" id="UP000291020"/>
    </source>
</evidence>
<organism evidence="1 2">
    <name type="scientific">Gopherus agassizii</name>
    <name type="common">Agassiz's desert tortoise</name>
    <dbReference type="NCBI Taxonomy" id="38772"/>
    <lineage>
        <taxon>Eukaryota</taxon>
        <taxon>Metazoa</taxon>
        <taxon>Chordata</taxon>
        <taxon>Craniata</taxon>
        <taxon>Vertebrata</taxon>
        <taxon>Euteleostomi</taxon>
        <taxon>Archelosauria</taxon>
        <taxon>Testudinata</taxon>
        <taxon>Testudines</taxon>
        <taxon>Cryptodira</taxon>
        <taxon>Durocryptodira</taxon>
        <taxon>Testudinoidea</taxon>
        <taxon>Testudinidae</taxon>
        <taxon>Gopherus</taxon>
    </lineage>
</organism>
<accession>A0A452HQQ4</accession>
<keyword evidence="2" id="KW-1185">Reference proteome</keyword>
<name>A0A452HQQ4_9SAUR</name>
<reference evidence="1" key="3">
    <citation type="submission" date="2025-09" db="UniProtKB">
        <authorList>
            <consortium name="Ensembl"/>
        </authorList>
    </citation>
    <scope>IDENTIFICATION</scope>
</reference>
<reference evidence="2" key="1">
    <citation type="journal article" date="2017" name="PLoS ONE">
        <title>The Agassiz's desert tortoise genome provides a resource for the conservation of a threatened species.</title>
        <authorList>
            <person name="Tollis M."/>
            <person name="DeNardo D.F."/>
            <person name="Cornelius J.A."/>
            <person name="Dolby G.A."/>
            <person name="Edwards T."/>
            <person name="Henen B.T."/>
            <person name="Karl A.E."/>
            <person name="Murphy R.W."/>
            <person name="Kusumi K."/>
        </authorList>
    </citation>
    <scope>NUCLEOTIDE SEQUENCE [LARGE SCALE GENOMIC DNA]</scope>
</reference>